<gene>
    <name evidence="2" type="ORF">LEMA_P116250.1</name>
</gene>
<dbReference type="VEuPathDB" id="FungiDB:LEMA_P116250.1"/>
<feature type="compositionally biased region" description="Basic residues" evidence="1">
    <location>
        <begin position="84"/>
        <end position="93"/>
    </location>
</feature>
<evidence type="ECO:0000313" key="3">
    <source>
        <dbReference type="Proteomes" id="UP000002668"/>
    </source>
</evidence>
<feature type="compositionally biased region" description="Basic and acidic residues" evidence="1">
    <location>
        <begin position="49"/>
        <end position="67"/>
    </location>
</feature>
<name>E4ZTR2_LEPMJ</name>
<protein>
    <submittedName>
        <fullName evidence="2">Predicted protein</fullName>
    </submittedName>
</protein>
<dbReference type="Proteomes" id="UP000002668">
    <property type="component" value="Genome"/>
</dbReference>
<accession>E4ZTR2</accession>
<organism evidence="3">
    <name type="scientific">Leptosphaeria maculans (strain JN3 / isolate v23.1.3 / race Av1-4-5-6-7-8)</name>
    <name type="common">Blackleg fungus</name>
    <name type="synonym">Phoma lingam</name>
    <dbReference type="NCBI Taxonomy" id="985895"/>
    <lineage>
        <taxon>Eukaryota</taxon>
        <taxon>Fungi</taxon>
        <taxon>Dikarya</taxon>
        <taxon>Ascomycota</taxon>
        <taxon>Pezizomycotina</taxon>
        <taxon>Dothideomycetes</taxon>
        <taxon>Pleosporomycetidae</taxon>
        <taxon>Pleosporales</taxon>
        <taxon>Pleosporineae</taxon>
        <taxon>Leptosphaeriaceae</taxon>
        <taxon>Plenodomus</taxon>
        <taxon>Plenodomus lingam/Leptosphaeria maculans species complex</taxon>
    </lineage>
</organism>
<feature type="region of interest" description="Disordered" evidence="1">
    <location>
        <begin position="41"/>
        <end position="143"/>
    </location>
</feature>
<dbReference type="EMBL" id="FP929125">
    <property type="protein sequence ID" value="CBX94622.1"/>
    <property type="molecule type" value="Genomic_DNA"/>
</dbReference>
<evidence type="ECO:0000256" key="1">
    <source>
        <dbReference type="SAM" id="MobiDB-lite"/>
    </source>
</evidence>
<keyword evidence="3" id="KW-1185">Reference proteome</keyword>
<dbReference type="InParanoid" id="E4ZTR2"/>
<feature type="compositionally biased region" description="Polar residues" evidence="1">
    <location>
        <begin position="68"/>
        <end position="77"/>
    </location>
</feature>
<evidence type="ECO:0000313" key="2">
    <source>
        <dbReference type="EMBL" id="CBX94622.1"/>
    </source>
</evidence>
<dbReference type="HOGENOM" id="CLU_1806518_0_0_1"/>
<dbReference type="AlphaFoldDB" id="E4ZTR2"/>
<feature type="compositionally biased region" description="Pro residues" evidence="1">
    <location>
        <begin position="110"/>
        <end position="126"/>
    </location>
</feature>
<reference evidence="3" key="1">
    <citation type="journal article" date="2011" name="Nat. Commun.">
        <title>Effector diversification within compartments of the Leptosphaeria maculans genome affected by Repeat-Induced Point mutations.</title>
        <authorList>
            <person name="Rouxel T."/>
            <person name="Grandaubert J."/>
            <person name="Hane J.K."/>
            <person name="Hoede C."/>
            <person name="van de Wouw A.P."/>
            <person name="Couloux A."/>
            <person name="Dominguez V."/>
            <person name="Anthouard V."/>
            <person name="Bally P."/>
            <person name="Bourras S."/>
            <person name="Cozijnsen A.J."/>
            <person name="Ciuffetti L.M."/>
            <person name="Degrave A."/>
            <person name="Dilmaghani A."/>
            <person name="Duret L."/>
            <person name="Fudal I."/>
            <person name="Goodwin S.B."/>
            <person name="Gout L."/>
            <person name="Glaser N."/>
            <person name="Linglin J."/>
            <person name="Kema G.H.J."/>
            <person name="Lapalu N."/>
            <person name="Lawrence C.B."/>
            <person name="May K."/>
            <person name="Meyer M."/>
            <person name="Ollivier B."/>
            <person name="Poulain J."/>
            <person name="Schoch C.L."/>
            <person name="Simon A."/>
            <person name="Spatafora J.W."/>
            <person name="Stachowiak A."/>
            <person name="Turgeon B.G."/>
            <person name="Tyler B.M."/>
            <person name="Vincent D."/>
            <person name="Weissenbach J."/>
            <person name="Amselem J."/>
            <person name="Quesneville H."/>
            <person name="Oliver R.P."/>
            <person name="Wincker P."/>
            <person name="Balesdent M.-H."/>
            <person name="Howlett B.J."/>
        </authorList>
    </citation>
    <scope>NUCLEOTIDE SEQUENCE [LARGE SCALE GENOMIC DNA]</scope>
    <source>
        <strain evidence="3">JN3 / isolate v23.1.3 / race Av1-4-5-6-7-8</strain>
    </source>
</reference>
<sequence>MYMGSNEKLQVDQQSPLPLRCHYFGRLHSMCHEEAACLPGEKAAGKGPADSHPHLIETSRDQGERSLQDQPNNDLDLSTSTPTHSHHHHHHHAQPLARPRPQTNHHSQHPHPPPPSPPHHPPPNPHLRPAKQAHPNPTRHPKQ</sequence>
<proteinExistence type="predicted"/>